<keyword evidence="2" id="KW-1185">Reference proteome</keyword>
<reference evidence="1 2" key="1">
    <citation type="submission" date="2019-08" db="EMBL/GenBank/DDBJ databases">
        <authorList>
            <person name="Herpell B J."/>
        </authorList>
    </citation>
    <scope>NUCLEOTIDE SEQUENCE [LARGE SCALE GENOMIC DNA]</scope>
    <source>
        <strain evidence="2">Msb3</strain>
        <plasmid evidence="1 2">pII</plasmid>
    </source>
</reference>
<sequence length="197" mass="21840">MNLRELQQHKRAITVDGVVKESRPVGCASPSWLACYPNFQDALRGGETSFRALPHFAKLPILKRTSTNPEAQAVVTSVILNEVRAAYVELNTTCVVEAVESYLSVGMHSENLQNIRSTILDTVVAQFPHVTVPQVARPPCLLSPGKGIFLDGWQRFFAYLSRDDKTIPLLAVDWPVLYERLASNPPEDGKTATNLPR</sequence>
<organism evidence="1 2">
    <name type="scientific">Paraburkholderia dioscoreae</name>
    <dbReference type="NCBI Taxonomy" id="2604047"/>
    <lineage>
        <taxon>Bacteria</taxon>
        <taxon>Pseudomonadati</taxon>
        <taxon>Pseudomonadota</taxon>
        <taxon>Betaproteobacteria</taxon>
        <taxon>Burkholderiales</taxon>
        <taxon>Burkholderiaceae</taxon>
        <taxon>Paraburkholderia</taxon>
    </lineage>
</organism>
<protein>
    <submittedName>
        <fullName evidence="1">Uncharacterized protein</fullName>
    </submittedName>
</protein>
<dbReference type="PROSITE" id="PS51257">
    <property type="entry name" value="PROKAR_LIPOPROTEIN"/>
    <property type="match status" value="1"/>
</dbReference>
<gene>
    <name evidence="1" type="ORF">PDMSB3_0004</name>
</gene>
<dbReference type="EMBL" id="LR699556">
    <property type="protein sequence ID" value="VVD31128.1"/>
    <property type="molecule type" value="Genomic_DNA"/>
</dbReference>
<dbReference type="KEGG" id="pdio:PDMSB3_0004.3"/>
<name>A0A5Q4ZLA1_9BURK</name>
<proteinExistence type="predicted"/>
<dbReference type="RefSeq" id="WP_165190169.1">
    <property type="nucleotide sequence ID" value="NZ_LR699556.1"/>
</dbReference>
<dbReference type="Proteomes" id="UP000325811">
    <property type="component" value="Plasmid pII"/>
</dbReference>
<geneLocation type="plasmid" evidence="1 2">
    <name>pII</name>
</geneLocation>
<evidence type="ECO:0000313" key="2">
    <source>
        <dbReference type="Proteomes" id="UP000325811"/>
    </source>
</evidence>
<evidence type="ECO:0000313" key="1">
    <source>
        <dbReference type="EMBL" id="VVD31128.1"/>
    </source>
</evidence>
<dbReference type="AlphaFoldDB" id="A0A5Q4ZLA1"/>
<keyword evidence="1" id="KW-0614">Plasmid</keyword>
<accession>A0A5Q4ZLA1</accession>